<dbReference type="CDD" id="cd11386">
    <property type="entry name" value="MCP_signal"/>
    <property type="match status" value="1"/>
</dbReference>
<dbReference type="KEGG" id="fwa:DCMF_06955"/>
<protein>
    <recommendedName>
        <fullName evidence="5">Methyl-accepting transducer domain-containing protein</fullName>
    </recommendedName>
</protein>
<dbReference type="Gene3D" id="1.10.287.950">
    <property type="entry name" value="Methyl-accepting chemotaxis protein"/>
    <property type="match status" value="1"/>
</dbReference>
<feature type="transmembrane region" description="Helical" evidence="4">
    <location>
        <begin position="7"/>
        <end position="24"/>
    </location>
</feature>
<evidence type="ECO:0000256" key="4">
    <source>
        <dbReference type="SAM" id="Phobius"/>
    </source>
</evidence>
<dbReference type="PANTHER" id="PTHR32089">
    <property type="entry name" value="METHYL-ACCEPTING CHEMOTAXIS PROTEIN MCPB"/>
    <property type="match status" value="1"/>
</dbReference>
<dbReference type="CDD" id="cd12913">
    <property type="entry name" value="PDC1_MCP_like"/>
    <property type="match status" value="1"/>
</dbReference>
<dbReference type="InterPro" id="IPR004090">
    <property type="entry name" value="Chemotax_Me-accpt_rcpt"/>
</dbReference>
<feature type="domain" description="Methyl-accepting transducer" evidence="5">
    <location>
        <begin position="281"/>
        <end position="517"/>
    </location>
</feature>
<dbReference type="PANTHER" id="PTHR32089:SF112">
    <property type="entry name" value="LYSOZYME-LIKE PROTEIN-RELATED"/>
    <property type="match status" value="1"/>
</dbReference>
<dbReference type="PRINTS" id="PR00260">
    <property type="entry name" value="CHEMTRNSDUCR"/>
</dbReference>
<evidence type="ECO:0000256" key="2">
    <source>
        <dbReference type="ARBA" id="ARBA00029447"/>
    </source>
</evidence>
<reference evidence="6 7" key="1">
    <citation type="submission" date="2016-10" db="EMBL/GenBank/DDBJ databases">
        <title>Complete Genome Sequence of Peptococcaceae strain DCMF.</title>
        <authorList>
            <person name="Edwards R.J."/>
            <person name="Holland S.I."/>
            <person name="Deshpande N.P."/>
            <person name="Wong Y.K."/>
            <person name="Ertan H."/>
            <person name="Manefield M."/>
            <person name="Russell T.L."/>
            <person name="Lee M.J."/>
        </authorList>
    </citation>
    <scope>NUCLEOTIDE SEQUENCE [LARGE SCALE GENOMIC DNA]</scope>
    <source>
        <strain evidence="6 7">DCMF</strain>
    </source>
</reference>
<dbReference type="InterPro" id="IPR004089">
    <property type="entry name" value="MCPsignal_dom"/>
</dbReference>
<evidence type="ECO:0000259" key="5">
    <source>
        <dbReference type="PROSITE" id="PS50111"/>
    </source>
</evidence>
<sequence length="540" mass="59716">MKYLLMQNRWVILLSSVLILIGMIFRNSSFAFPVLMIGVIILIVLAFSQTHSFSKNLEFAIEYLKRGSLGDYLVLDKAVKLGSDLVQELAAMKKNNHTDRAAVLKIQKRAVEQNKEFIGLSVLWEPNAFDGRDADYTKVDYYDKGRFTPYYYWAKDQVDLMALTNIEDEPWYREPKKTGQITITDPYYFELDGQKVLMTTVALPIIIKRKFVGMVGMDIELKDIKEIQKSIVLHQSKYKETEAKLIEQALINRRDAFGILGQAIKATNTNQNEILNRLFQTAHQVTSASQQMSASTQQISLGIQEEAKHVQQVAQSMEKITSDATAVVDSAAVALEMAAKASDTTHKGKATVGFVDEGMQTINANMQKLGKNSSQIGEILAVINDISDQTNLLALNAAIEAARAGEHGRGFAVVAEEVRKLAERSGKATKEIADLIKVIQDDIAKAVEASEKGSKMTVDAQAAFEQIYTMVQENNQMVQKMSLAARNAAGSVQDVAQSIENISAVTEESAASIEQIAASADETAHMAENLQNMAVKFKVL</sequence>
<dbReference type="GO" id="GO:0004888">
    <property type="term" value="F:transmembrane signaling receptor activity"/>
    <property type="evidence" value="ECO:0007669"/>
    <property type="project" value="InterPro"/>
</dbReference>
<dbReference type="RefSeq" id="WP_214659164.1">
    <property type="nucleotide sequence ID" value="NZ_CP017634.1"/>
</dbReference>
<keyword evidence="7" id="KW-1185">Reference proteome</keyword>
<dbReference type="GO" id="GO:0016020">
    <property type="term" value="C:membrane"/>
    <property type="evidence" value="ECO:0007669"/>
    <property type="project" value="InterPro"/>
</dbReference>
<accession>A0A3G1KQ44</accession>
<evidence type="ECO:0000256" key="3">
    <source>
        <dbReference type="PROSITE-ProRule" id="PRU00284"/>
    </source>
</evidence>
<dbReference type="SUPFAM" id="SSF58104">
    <property type="entry name" value="Methyl-accepting chemotaxis protein (MCP) signaling domain"/>
    <property type="match status" value="1"/>
</dbReference>
<evidence type="ECO:0000256" key="1">
    <source>
        <dbReference type="ARBA" id="ARBA00023224"/>
    </source>
</evidence>
<dbReference type="Gene3D" id="3.30.450.20">
    <property type="entry name" value="PAS domain"/>
    <property type="match status" value="1"/>
</dbReference>
<dbReference type="Pfam" id="PF22673">
    <property type="entry name" value="MCP-like_PDC_1"/>
    <property type="match status" value="1"/>
</dbReference>
<gene>
    <name evidence="6" type="ORF">DCMF_06955</name>
</gene>
<dbReference type="GO" id="GO:0007165">
    <property type="term" value="P:signal transduction"/>
    <property type="evidence" value="ECO:0007669"/>
    <property type="project" value="UniProtKB-KW"/>
</dbReference>
<evidence type="ECO:0000313" key="6">
    <source>
        <dbReference type="EMBL" id="ATW24556.1"/>
    </source>
</evidence>
<keyword evidence="4" id="KW-0812">Transmembrane</keyword>
<comment type="similarity">
    <text evidence="2">Belongs to the methyl-accepting chemotaxis (MCP) protein family.</text>
</comment>
<name>A0A3G1KQ44_FORW1</name>
<dbReference type="AlphaFoldDB" id="A0A3G1KQ44"/>
<dbReference type="GO" id="GO:0006935">
    <property type="term" value="P:chemotaxis"/>
    <property type="evidence" value="ECO:0007669"/>
    <property type="project" value="InterPro"/>
</dbReference>
<keyword evidence="1 3" id="KW-0807">Transducer</keyword>
<organism evidence="6 7">
    <name type="scientific">Formimonas warabiya</name>
    <dbReference type="NCBI Taxonomy" id="1761012"/>
    <lineage>
        <taxon>Bacteria</taxon>
        <taxon>Bacillati</taxon>
        <taxon>Bacillota</taxon>
        <taxon>Clostridia</taxon>
        <taxon>Eubacteriales</taxon>
        <taxon>Peptococcaceae</taxon>
        <taxon>Candidatus Formimonas</taxon>
    </lineage>
</organism>
<proteinExistence type="inferred from homology"/>
<feature type="transmembrane region" description="Helical" evidence="4">
    <location>
        <begin position="30"/>
        <end position="47"/>
    </location>
</feature>
<evidence type="ECO:0000313" key="7">
    <source>
        <dbReference type="Proteomes" id="UP000323521"/>
    </source>
</evidence>
<dbReference type="SMART" id="SM00283">
    <property type="entry name" value="MA"/>
    <property type="match status" value="1"/>
</dbReference>
<dbReference type="Pfam" id="PF00015">
    <property type="entry name" value="MCPsignal"/>
    <property type="match status" value="1"/>
</dbReference>
<dbReference type="Proteomes" id="UP000323521">
    <property type="component" value="Chromosome"/>
</dbReference>
<dbReference type="EMBL" id="CP017634">
    <property type="protein sequence ID" value="ATW24556.1"/>
    <property type="molecule type" value="Genomic_DNA"/>
</dbReference>
<dbReference type="PROSITE" id="PS50111">
    <property type="entry name" value="CHEMOTAXIS_TRANSDUC_2"/>
    <property type="match status" value="1"/>
</dbReference>
<keyword evidence="4" id="KW-0472">Membrane</keyword>
<keyword evidence="4" id="KW-1133">Transmembrane helix</keyword>